<sequence>MAGDAMRLIAAIVVLTLIAIGAGAIAGLHLIATAERVADAKKNATSPPIASSYAGSARLRKLSPIVTNLAAPANNWARIEASMVTDSMSDEDAGILAAHISEDIVTYLRSATVAQFEGSRGLQHLRDDLTERANIRSSGKVRELIIETLVIQ</sequence>
<keyword evidence="6" id="KW-0812">Transmembrane</keyword>
<evidence type="ECO:0000313" key="11">
    <source>
        <dbReference type="EMBL" id="MEY9469197.1"/>
    </source>
</evidence>
<evidence type="ECO:0000256" key="5">
    <source>
        <dbReference type="ARBA" id="ARBA00022500"/>
    </source>
</evidence>
<comment type="subcellular location">
    <subcellularLocation>
        <location evidence="10">Cell inner membrane</location>
    </subcellularLocation>
    <subcellularLocation>
        <location evidence="2">Cell membrane</location>
        <topology evidence="2">Single-pass membrane protein</topology>
    </subcellularLocation>
</comment>
<organism evidence="11 12">
    <name type="scientific">Bradyrhizobium yuanmingense</name>
    <dbReference type="NCBI Taxonomy" id="108015"/>
    <lineage>
        <taxon>Bacteria</taxon>
        <taxon>Pseudomonadati</taxon>
        <taxon>Pseudomonadota</taxon>
        <taxon>Alphaproteobacteria</taxon>
        <taxon>Hyphomicrobiales</taxon>
        <taxon>Nitrobacteraceae</taxon>
        <taxon>Bradyrhizobium</taxon>
    </lineage>
</organism>
<evidence type="ECO:0000313" key="12">
    <source>
        <dbReference type="Proteomes" id="UP001565474"/>
    </source>
</evidence>
<gene>
    <name evidence="11" type="ORF">ABH992_001596</name>
</gene>
<comment type="caution">
    <text evidence="11">The sequence shown here is derived from an EMBL/GenBank/DDBJ whole genome shotgun (WGS) entry which is preliminary data.</text>
</comment>
<keyword evidence="11" id="KW-0282">Flagellum</keyword>
<dbReference type="Proteomes" id="UP001565474">
    <property type="component" value="Unassembled WGS sequence"/>
</dbReference>
<evidence type="ECO:0000256" key="10">
    <source>
        <dbReference type="RuleBase" id="RU364125"/>
    </source>
</evidence>
<keyword evidence="12" id="KW-1185">Reference proteome</keyword>
<protein>
    <recommendedName>
        <fullName evidence="10">Flagellar protein FliL</fullName>
    </recommendedName>
</protein>
<keyword evidence="4" id="KW-1003">Cell membrane</keyword>
<reference evidence="11 12" key="1">
    <citation type="submission" date="2024-07" db="EMBL/GenBank/DDBJ databases">
        <title>Genomic Encyclopedia of Type Strains, Phase V (KMG-V): Genome sequencing to study the core and pangenomes of soil and plant-associated prokaryotes.</title>
        <authorList>
            <person name="Whitman W."/>
        </authorList>
    </citation>
    <scope>NUCLEOTIDE SEQUENCE [LARGE SCALE GENOMIC DNA]</scope>
    <source>
        <strain evidence="11 12">USDA 222</strain>
    </source>
</reference>
<keyword evidence="11" id="KW-0969">Cilium</keyword>
<keyword evidence="11" id="KW-0966">Cell projection</keyword>
<keyword evidence="7 10" id="KW-0283">Flagellar rotation</keyword>
<keyword evidence="10" id="KW-0997">Cell inner membrane</keyword>
<dbReference type="InterPro" id="IPR005503">
    <property type="entry name" value="FliL"/>
</dbReference>
<evidence type="ECO:0000256" key="9">
    <source>
        <dbReference type="ARBA" id="ARBA00023136"/>
    </source>
</evidence>
<accession>A0ABV4GB96</accession>
<comment type="similarity">
    <text evidence="3 10">Belongs to the FliL family.</text>
</comment>
<dbReference type="Pfam" id="PF03748">
    <property type="entry name" value="FliL"/>
    <property type="match status" value="1"/>
</dbReference>
<keyword evidence="5 10" id="KW-0145">Chemotaxis</keyword>
<evidence type="ECO:0000256" key="6">
    <source>
        <dbReference type="ARBA" id="ARBA00022692"/>
    </source>
</evidence>
<dbReference type="EMBL" id="JBGBZN010000002">
    <property type="protein sequence ID" value="MEY9469197.1"/>
    <property type="molecule type" value="Genomic_DNA"/>
</dbReference>
<name>A0ABV4GB96_9BRAD</name>
<keyword evidence="8" id="KW-1133">Transmembrane helix</keyword>
<proteinExistence type="inferred from homology"/>
<keyword evidence="9 10" id="KW-0472">Membrane</keyword>
<evidence type="ECO:0000256" key="3">
    <source>
        <dbReference type="ARBA" id="ARBA00008281"/>
    </source>
</evidence>
<evidence type="ECO:0000256" key="8">
    <source>
        <dbReference type="ARBA" id="ARBA00022989"/>
    </source>
</evidence>
<evidence type="ECO:0000256" key="1">
    <source>
        <dbReference type="ARBA" id="ARBA00002254"/>
    </source>
</evidence>
<comment type="function">
    <text evidence="1 10">Controls the rotational direction of flagella during chemotaxis.</text>
</comment>
<evidence type="ECO:0000256" key="4">
    <source>
        <dbReference type="ARBA" id="ARBA00022475"/>
    </source>
</evidence>
<evidence type="ECO:0000256" key="2">
    <source>
        <dbReference type="ARBA" id="ARBA00004162"/>
    </source>
</evidence>
<evidence type="ECO:0000256" key="7">
    <source>
        <dbReference type="ARBA" id="ARBA00022779"/>
    </source>
</evidence>